<dbReference type="GO" id="GO:0007165">
    <property type="term" value="P:signal transduction"/>
    <property type="evidence" value="ECO:0007669"/>
    <property type="project" value="UniProtKB-KW"/>
</dbReference>
<dbReference type="PROSITE" id="PS50885">
    <property type="entry name" value="HAMP"/>
    <property type="match status" value="1"/>
</dbReference>
<evidence type="ECO:0000313" key="8">
    <source>
        <dbReference type="EMBL" id="QQD23512.1"/>
    </source>
</evidence>
<evidence type="ECO:0000256" key="4">
    <source>
        <dbReference type="PROSITE-ProRule" id="PRU00284"/>
    </source>
</evidence>
<dbReference type="PANTHER" id="PTHR32089">
    <property type="entry name" value="METHYL-ACCEPTING CHEMOTAXIS PROTEIN MCPB"/>
    <property type="match status" value="1"/>
</dbReference>
<feature type="domain" description="Methyl-accepting transducer" evidence="6">
    <location>
        <begin position="392"/>
        <end position="635"/>
    </location>
</feature>
<dbReference type="GO" id="GO:0004888">
    <property type="term" value="F:transmembrane signaling receptor activity"/>
    <property type="evidence" value="ECO:0007669"/>
    <property type="project" value="InterPro"/>
</dbReference>
<name>A0A9X7UUX7_9GAMM</name>
<keyword evidence="9" id="KW-1185">Reference proteome</keyword>
<dbReference type="PROSITE" id="PS50111">
    <property type="entry name" value="CHEMOTAXIS_TRANSDUC_2"/>
    <property type="match status" value="1"/>
</dbReference>
<keyword evidence="5" id="KW-0812">Transmembrane</keyword>
<evidence type="ECO:0000256" key="3">
    <source>
        <dbReference type="ARBA" id="ARBA00029447"/>
    </source>
</evidence>
<reference evidence="8 9" key="1">
    <citation type="submission" date="2019-11" db="EMBL/GenBank/DDBJ databases">
        <title>Venatorbacter sp. nov. a predator of Campylobacter and other Gram-negative bacteria.</title>
        <authorList>
            <person name="Saeedi A."/>
            <person name="Cummings N.J."/>
            <person name="Connerton I.F."/>
            <person name="Connerton P.L."/>
        </authorList>
    </citation>
    <scope>NUCLEOTIDE SEQUENCE [LARGE SCALE GENOMIC DNA]</scope>
    <source>
        <strain evidence="8">XL5</strain>
    </source>
</reference>
<proteinExistence type="inferred from homology"/>
<dbReference type="SUPFAM" id="SSF58104">
    <property type="entry name" value="Methyl-accepting chemotaxis protein (MCP) signaling domain"/>
    <property type="match status" value="1"/>
</dbReference>
<evidence type="ECO:0000256" key="1">
    <source>
        <dbReference type="ARBA" id="ARBA00004370"/>
    </source>
</evidence>
<evidence type="ECO:0000256" key="5">
    <source>
        <dbReference type="SAM" id="Phobius"/>
    </source>
</evidence>
<dbReference type="GO" id="GO:0006935">
    <property type="term" value="P:chemotaxis"/>
    <property type="evidence" value="ECO:0007669"/>
    <property type="project" value="InterPro"/>
</dbReference>
<feature type="transmembrane region" description="Helical" evidence="5">
    <location>
        <begin position="319"/>
        <end position="340"/>
    </location>
</feature>
<evidence type="ECO:0000259" key="7">
    <source>
        <dbReference type="PROSITE" id="PS50885"/>
    </source>
</evidence>
<sequence length="672" mass="74437">MLKAVMWPAIRFMGQLNYAAKFGLISFLFMVPLMVLSGQVFLAASDSLEKTKEELSGLQATRQLFAFAHQLELFRNLGAVATHKSDADLQQQVAPMMTALTEQLSQLKSSAASAELQQLIADWESRFASRLQISGEHRQPTLNDQYRYYQMAIDEVYLLIRQYTQETGVALDSDRDIQRLVNILMSMQTLHKTFGIGHSSGVFAFIEQYLQSTTYDMVNGVYDQLVTAEPDVQLVVSNAEIIGDAALVASTREAEQNLVALRNKIDEDIIASAQVEGSWQEFDAYFMQQLDALLAVENQVFPLIEYRLTQRLNEQQNRITLLATVLLVALTIIVYLYLAFFMSIRYTIKRFSATARDIARGDLTQEIRFNGRDEMGQLRDAFNEMITNIRATLSAVKDSSESVSSNVNEVESIANRSRKAVQDQLEQTNQVSSIIRNVAEHAGSVTRLAEEAEQAAHTGHEKSDEAARVITNVMGEIGRLSNEMSNSMEAVNRLAENSSSISSILATIKGIAEQTNLLALNAAIEAARAGEQGRGFAVVADEVRTLASRTQKSASEIEGLISDVQKNIVSAVETMEVNRSMVEKTVANSGQVNTTLHEIQTSMGDIQHKTADIVTTANEQRRNAMDLENNLEVIRENGQQTSANAEGTVQAVRQTQAITDALSQRVAAFKVH</sequence>
<gene>
    <name evidence="8" type="ORF">GJQ55_02985</name>
</gene>
<dbReference type="PANTHER" id="PTHR32089:SF120">
    <property type="entry name" value="METHYL-ACCEPTING CHEMOTAXIS PROTEIN TLPQ"/>
    <property type="match status" value="1"/>
</dbReference>
<dbReference type="PRINTS" id="PR00260">
    <property type="entry name" value="CHEMTRNSDUCR"/>
</dbReference>
<evidence type="ECO:0000313" key="9">
    <source>
        <dbReference type="Proteomes" id="UP000596074"/>
    </source>
</evidence>
<dbReference type="Gene3D" id="1.10.287.950">
    <property type="entry name" value="Methyl-accepting chemotaxis protein"/>
    <property type="match status" value="1"/>
</dbReference>
<dbReference type="FunFam" id="1.10.287.950:FF:000001">
    <property type="entry name" value="Methyl-accepting chemotaxis sensory transducer"/>
    <property type="match status" value="1"/>
</dbReference>
<dbReference type="EMBL" id="CP046056">
    <property type="protein sequence ID" value="QQD23512.1"/>
    <property type="molecule type" value="Genomic_DNA"/>
</dbReference>
<protein>
    <submittedName>
        <fullName evidence="8">HAMP domain-containing protein</fullName>
    </submittedName>
</protein>
<dbReference type="Pfam" id="PF00015">
    <property type="entry name" value="MCPsignal"/>
    <property type="match status" value="1"/>
</dbReference>
<dbReference type="InterPro" id="IPR004090">
    <property type="entry name" value="Chemotax_Me-accpt_rcpt"/>
</dbReference>
<keyword evidence="5" id="KW-1133">Transmembrane helix</keyword>
<organism evidence="8 9">
    <name type="scientific">Venatoribacter cucullus</name>
    <dbReference type="NCBI Taxonomy" id="2661630"/>
    <lineage>
        <taxon>Bacteria</taxon>
        <taxon>Pseudomonadati</taxon>
        <taxon>Pseudomonadota</taxon>
        <taxon>Gammaproteobacteria</taxon>
        <taxon>Oceanospirillales</taxon>
        <taxon>Oceanospirillaceae</taxon>
        <taxon>Venatoribacter</taxon>
    </lineage>
</organism>
<feature type="domain" description="HAMP" evidence="7">
    <location>
        <begin position="348"/>
        <end position="394"/>
    </location>
</feature>
<evidence type="ECO:0000259" key="6">
    <source>
        <dbReference type="PROSITE" id="PS50111"/>
    </source>
</evidence>
<dbReference type="CDD" id="cd06225">
    <property type="entry name" value="HAMP"/>
    <property type="match status" value="1"/>
</dbReference>
<dbReference type="Pfam" id="PF00672">
    <property type="entry name" value="HAMP"/>
    <property type="match status" value="1"/>
</dbReference>
<dbReference type="Proteomes" id="UP000596074">
    <property type="component" value="Chromosome"/>
</dbReference>
<dbReference type="CDD" id="cd11386">
    <property type="entry name" value="MCP_signal"/>
    <property type="match status" value="1"/>
</dbReference>
<dbReference type="SMART" id="SM00283">
    <property type="entry name" value="MA"/>
    <property type="match status" value="1"/>
</dbReference>
<evidence type="ECO:0000256" key="2">
    <source>
        <dbReference type="ARBA" id="ARBA00023224"/>
    </source>
</evidence>
<accession>A0A9X7UUX7</accession>
<dbReference type="GO" id="GO:0016020">
    <property type="term" value="C:membrane"/>
    <property type="evidence" value="ECO:0007669"/>
    <property type="project" value="UniProtKB-SubCell"/>
</dbReference>
<comment type="subcellular location">
    <subcellularLocation>
        <location evidence="1">Membrane</location>
    </subcellularLocation>
</comment>
<keyword evidence="5" id="KW-0472">Membrane</keyword>
<keyword evidence="2 4" id="KW-0807">Transducer</keyword>
<dbReference type="AlphaFoldDB" id="A0A9X7UUX7"/>
<dbReference type="InterPro" id="IPR003660">
    <property type="entry name" value="HAMP_dom"/>
</dbReference>
<dbReference type="SMART" id="SM00304">
    <property type="entry name" value="HAMP"/>
    <property type="match status" value="1"/>
</dbReference>
<dbReference type="KEGG" id="vcw:GJQ55_02985"/>
<comment type="similarity">
    <text evidence="3">Belongs to the methyl-accepting chemotaxis (MCP) protein family.</text>
</comment>
<dbReference type="InterPro" id="IPR004089">
    <property type="entry name" value="MCPsignal_dom"/>
</dbReference>